<proteinExistence type="predicted"/>
<dbReference type="Proteomes" id="UP000054477">
    <property type="component" value="Unassembled WGS sequence"/>
</dbReference>
<dbReference type="EMBL" id="KN839704">
    <property type="protein sequence ID" value="KIJ89464.1"/>
    <property type="molecule type" value="Genomic_DNA"/>
</dbReference>
<reference evidence="1 2" key="1">
    <citation type="submission" date="2014-04" db="EMBL/GenBank/DDBJ databases">
        <authorList>
            <consortium name="DOE Joint Genome Institute"/>
            <person name="Kuo A."/>
            <person name="Kohler A."/>
            <person name="Nagy L.G."/>
            <person name="Floudas D."/>
            <person name="Copeland A."/>
            <person name="Barry K.W."/>
            <person name="Cichocki N."/>
            <person name="Veneault-Fourrey C."/>
            <person name="LaButti K."/>
            <person name="Lindquist E.A."/>
            <person name="Lipzen A."/>
            <person name="Lundell T."/>
            <person name="Morin E."/>
            <person name="Murat C."/>
            <person name="Sun H."/>
            <person name="Tunlid A."/>
            <person name="Henrissat B."/>
            <person name="Grigoriev I.V."/>
            <person name="Hibbett D.S."/>
            <person name="Martin F."/>
            <person name="Nordberg H.P."/>
            <person name="Cantor M.N."/>
            <person name="Hua S.X."/>
        </authorList>
    </citation>
    <scope>NUCLEOTIDE SEQUENCE [LARGE SCALE GENOMIC DNA]</scope>
    <source>
        <strain evidence="1 2">LaAM-08-1</strain>
    </source>
</reference>
<organism evidence="1 2">
    <name type="scientific">Laccaria amethystina LaAM-08-1</name>
    <dbReference type="NCBI Taxonomy" id="1095629"/>
    <lineage>
        <taxon>Eukaryota</taxon>
        <taxon>Fungi</taxon>
        <taxon>Dikarya</taxon>
        <taxon>Basidiomycota</taxon>
        <taxon>Agaricomycotina</taxon>
        <taxon>Agaricomycetes</taxon>
        <taxon>Agaricomycetidae</taxon>
        <taxon>Agaricales</taxon>
        <taxon>Agaricineae</taxon>
        <taxon>Hydnangiaceae</taxon>
        <taxon>Laccaria</taxon>
    </lineage>
</organism>
<dbReference type="AlphaFoldDB" id="A0A0C9WGH7"/>
<name>A0A0C9WGH7_9AGAR</name>
<dbReference type="OrthoDB" id="48943at2759"/>
<keyword evidence="2" id="KW-1185">Reference proteome</keyword>
<sequence length="170" mass="19001">MKDFVDFEGRIRREKLCFQHDRPPSRAYPEIGKAEEKKKVDGDIPAEEGTARSVVVDGQVPTAVVDIDGTITSIHMYIQLRQNLDRIPGGPYPIKCYHDTSWIEVQTDKLLPSDLFSVAHKNTVLFSGAKSLQATQSSEIPSPVKTPDGICFGVVMRAASERRRANLFEQ</sequence>
<gene>
    <name evidence="1" type="ORF">K443DRAFT_126767</name>
</gene>
<reference evidence="2" key="2">
    <citation type="submission" date="2015-01" db="EMBL/GenBank/DDBJ databases">
        <title>Evolutionary Origins and Diversification of the Mycorrhizal Mutualists.</title>
        <authorList>
            <consortium name="DOE Joint Genome Institute"/>
            <consortium name="Mycorrhizal Genomics Consortium"/>
            <person name="Kohler A."/>
            <person name="Kuo A."/>
            <person name="Nagy L.G."/>
            <person name="Floudas D."/>
            <person name="Copeland A."/>
            <person name="Barry K.W."/>
            <person name="Cichocki N."/>
            <person name="Veneault-Fourrey C."/>
            <person name="LaButti K."/>
            <person name="Lindquist E.A."/>
            <person name="Lipzen A."/>
            <person name="Lundell T."/>
            <person name="Morin E."/>
            <person name="Murat C."/>
            <person name="Riley R."/>
            <person name="Ohm R."/>
            <person name="Sun H."/>
            <person name="Tunlid A."/>
            <person name="Henrissat B."/>
            <person name="Grigoriev I.V."/>
            <person name="Hibbett D.S."/>
            <person name="Martin F."/>
        </authorList>
    </citation>
    <scope>NUCLEOTIDE SEQUENCE [LARGE SCALE GENOMIC DNA]</scope>
    <source>
        <strain evidence="2">LaAM-08-1</strain>
    </source>
</reference>
<dbReference type="HOGENOM" id="CLU_1570870_0_0_1"/>
<accession>A0A0C9WGH7</accession>
<dbReference type="STRING" id="1095629.A0A0C9WGH7"/>
<evidence type="ECO:0000313" key="1">
    <source>
        <dbReference type="EMBL" id="KIJ89464.1"/>
    </source>
</evidence>
<evidence type="ECO:0000313" key="2">
    <source>
        <dbReference type="Proteomes" id="UP000054477"/>
    </source>
</evidence>
<protein>
    <submittedName>
        <fullName evidence="1">Uncharacterized protein</fullName>
    </submittedName>
</protein>